<protein>
    <submittedName>
        <fullName evidence="1">DUF2584 family protein</fullName>
    </submittedName>
</protein>
<evidence type="ECO:0000313" key="2">
    <source>
        <dbReference type="Proteomes" id="UP000621799"/>
    </source>
</evidence>
<dbReference type="Proteomes" id="UP000621799">
    <property type="component" value="Unassembled WGS sequence"/>
</dbReference>
<dbReference type="EMBL" id="JADEXN010000407">
    <property type="protein sequence ID" value="MBE9042670.1"/>
    <property type="molecule type" value="Genomic_DNA"/>
</dbReference>
<organism evidence="1 2">
    <name type="scientific">Zarconia navalis LEGE 11467</name>
    <dbReference type="NCBI Taxonomy" id="1828826"/>
    <lineage>
        <taxon>Bacteria</taxon>
        <taxon>Bacillati</taxon>
        <taxon>Cyanobacteriota</taxon>
        <taxon>Cyanophyceae</taxon>
        <taxon>Oscillatoriophycideae</taxon>
        <taxon>Oscillatoriales</taxon>
        <taxon>Oscillatoriales incertae sedis</taxon>
        <taxon>Zarconia</taxon>
        <taxon>Zarconia navalis</taxon>
    </lineage>
</organism>
<comment type="caution">
    <text evidence="1">The sequence shown here is derived from an EMBL/GenBank/DDBJ whole genome shotgun (WGS) entry which is preliminary data.</text>
</comment>
<reference evidence="1" key="1">
    <citation type="submission" date="2020-10" db="EMBL/GenBank/DDBJ databases">
        <authorList>
            <person name="Castelo-Branco R."/>
            <person name="Eusebio N."/>
            <person name="Adriana R."/>
            <person name="Vieira A."/>
            <person name="Brugerolle De Fraissinette N."/>
            <person name="Rezende De Castro R."/>
            <person name="Schneider M.P."/>
            <person name="Vasconcelos V."/>
            <person name="Leao P.N."/>
        </authorList>
    </citation>
    <scope>NUCLEOTIDE SEQUENCE</scope>
    <source>
        <strain evidence="1">LEGE 11467</strain>
    </source>
</reference>
<dbReference type="RefSeq" id="WP_264322820.1">
    <property type="nucleotide sequence ID" value="NZ_JADEXN010000407.1"/>
</dbReference>
<proteinExistence type="predicted"/>
<gene>
    <name evidence="1" type="ORF">IQ235_18065</name>
</gene>
<keyword evidence="2" id="KW-1185">Reference proteome</keyword>
<dbReference type="SUPFAM" id="SSF88697">
    <property type="entry name" value="PUA domain-like"/>
    <property type="match status" value="1"/>
</dbReference>
<sequence length="89" mass="10422">MGMPCEVNSILKLKPSQGYPTQLEKGQRYQAQKEGYRIIPVDVPIPLVDENWLARVDIKICRLVWENGVTNLEFEIDRIYRVPMLTKEF</sequence>
<dbReference type="AlphaFoldDB" id="A0A928Z9H3"/>
<name>A0A928Z9H3_9CYAN</name>
<accession>A0A928Z9H3</accession>
<dbReference type="Gene3D" id="2.40.240.20">
    <property type="entry name" value="Hypothetical PUA domain-like, domain 1"/>
    <property type="match status" value="1"/>
</dbReference>
<evidence type="ECO:0000313" key="1">
    <source>
        <dbReference type="EMBL" id="MBE9042670.1"/>
    </source>
</evidence>
<dbReference type="Pfam" id="PF10763">
    <property type="entry name" value="DUF2584"/>
    <property type="match status" value="1"/>
</dbReference>
<dbReference type="InterPro" id="IPR019699">
    <property type="entry name" value="DUF2584"/>
</dbReference>
<dbReference type="InterPro" id="IPR015947">
    <property type="entry name" value="PUA-like_sf"/>
</dbReference>